<accession>A0A1D3K7V5</accession>
<evidence type="ECO:0000313" key="2">
    <source>
        <dbReference type="Proteomes" id="UP000245431"/>
    </source>
</evidence>
<name>A0A1D3K7V5_PSEVE</name>
<protein>
    <submittedName>
        <fullName evidence="1">Uncharacterized protein</fullName>
    </submittedName>
</protein>
<gene>
    <name evidence="1" type="ORF">PVE_R2G0406</name>
</gene>
<reference evidence="2" key="1">
    <citation type="submission" date="2016-07" db="EMBL/GenBank/DDBJ databases">
        <authorList>
            <person name="Florea S."/>
            <person name="Webb J.S."/>
            <person name="Jaromczyk J."/>
            <person name="Schardl C.L."/>
        </authorList>
    </citation>
    <scope>NUCLEOTIDE SEQUENCE [LARGE SCALE GENOMIC DNA]</scope>
    <source>
        <strain evidence="2">1YdBTEX2</strain>
    </source>
</reference>
<evidence type="ECO:0000313" key="1">
    <source>
        <dbReference type="EMBL" id="SBW84433.1"/>
    </source>
</evidence>
<dbReference type="Proteomes" id="UP000245431">
    <property type="component" value="Chromosome PVE_r2"/>
</dbReference>
<organism evidence="1 2">
    <name type="scientific">Pseudomonas veronii 1YdBTEX2</name>
    <dbReference type="NCBI Taxonomy" id="1295141"/>
    <lineage>
        <taxon>Bacteria</taxon>
        <taxon>Pseudomonadati</taxon>
        <taxon>Pseudomonadota</taxon>
        <taxon>Gammaproteobacteria</taxon>
        <taxon>Pseudomonadales</taxon>
        <taxon>Pseudomonadaceae</taxon>
        <taxon>Pseudomonas</taxon>
    </lineage>
</organism>
<sequence length="117" mass="13341">MNHDLEHCDRCWTELEASQIGLCDDCQGKQIDTALSQRHPVKNLLAAFRDASFFSQPDTRFAKKAHIVFDDSRPACGIRTVLRDKEPAVGISKFLRCQRKGCCEHWPAAVPEDKEFH</sequence>
<dbReference type="EMBL" id="LT599584">
    <property type="protein sequence ID" value="SBW84433.1"/>
    <property type="molecule type" value="Genomic_DNA"/>
</dbReference>
<proteinExistence type="predicted"/>
<dbReference type="AlphaFoldDB" id="A0A1D3K7V5"/>